<dbReference type="PROSITE" id="PS50943">
    <property type="entry name" value="HTH_CROC1"/>
    <property type="match status" value="1"/>
</dbReference>
<evidence type="ECO:0000259" key="1">
    <source>
        <dbReference type="PROSITE" id="PS50943"/>
    </source>
</evidence>
<accession>A0ABV5TSU5</accession>
<dbReference type="EMBL" id="JBHMBS010000031">
    <property type="protein sequence ID" value="MFB9681316.1"/>
    <property type="molecule type" value="Genomic_DNA"/>
</dbReference>
<name>A0ABV5TSU5_9ACTN</name>
<comment type="caution">
    <text evidence="2">The sequence shown here is derived from an EMBL/GenBank/DDBJ whole genome shotgun (WGS) entry which is preliminary data.</text>
</comment>
<sequence length="145" mass="16242">MHPRDCERLSELMGEAGLDTVRLAQKVGVSKQFIAMLLQGKRGCKCSTAEAIAEAVGRPTAELFGDQLSEYSDNETEADVTVITEEDPYLLFQEVCELTRTPPGTMRNLRTAGEGPPFFKQGRWLKCRKSKALAWMREQEEKANT</sequence>
<reference evidence="2 3" key="1">
    <citation type="submission" date="2024-09" db="EMBL/GenBank/DDBJ databases">
        <authorList>
            <person name="Sun Q."/>
            <person name="Mori K."/>
        </authorList>
    </citation>
    <scope>NUCLEOTIDE SEQUENCE [LARGE SCALE GENOMIC DNA]</scope>
    <source>
        <strain evidence="2 3">JCM 3028</strain>
    </source>
</reference>
<proteinExistence type="predicted"/>
<dbReference type="RefSeq" id="WP_386162364.1">
    <property type="nucleotide sequence ID" value="NZ_JBHMBS010000031.1"/>
</dbReference>
<gene>
    <name evidence="2" type="ORF">ACFFRH_38050</name>
</gene>
<dbReference type="InterPro" id="IPR001387">
    <property type="entry name" value="Cro/C1-type_HTH"/>
</dbReference>
<dbReference type="Pfam" id="PF13560">
    <property type="entry name" value="HTH_31"/>
    <property type="match status" value="1"/>
</dbReference>
<feature type="domain" description="HTH cro/C1-type" evidence="1">
    <location>
        <begin position="23"/>
        <end position="63"/>
    </location>
</feature>
<evidence type="ECO:0000313" key="2">
    <source>
        <dbReference type="EMBL" id="MFB9681316.1"/>
    </source>
</evidence>
<dbReference type="SMART" id="SM00530">
    <property type="entry name" value="HTH_XRE"/>
    <property type="match status" value="1"/>
</dbReference>
<dbReference type="CDD" id="cd00093">
    <property type="entry name" value="HTH_XRE"/>
    <property type="match status" value="1"/>
</dbReference>
<dbReference type="SUPFAM" id="SSF47413">
    <property type="entry name" value="lambda repressor-like DNA-binding domains"/>
    <property type="match status" value="1"/>
</dbReference>
<keyword evidence="3" id="KW-1185">Reference proteome</keyword>
<dbReference type="Proteomes" id="UP001589610">
    <property type="component" value="Unassembled WGS sequence"/>
</dbReference>
<protein>
    <submittedName>
        <fullName evidence="2">Helix-turn-helix domain-containing protein</fullName>
    </submittedName>
</protein>
<organism evidence="2 3">
    <name type="scientific">Streptosporangium vulgare</name>
    <dbReference type="NCBI Taxonomy" id="46190"/>
    <lineage>
        <taxon>Bacteria</taxon>
        <taxon>Bacillati</taxon>
        <taxon>Actinomycetota</taxon>
        <taxon>Actinomycetes</taxon>
        <taxon>Streptosporangiales</taxon>
        <taxon>Streptosporangiaceae</taxon>
        <taxon>Streptosporangium</taxon>
    </lineage>
</organism>
<evidence type="ECO:0000313" key="3">
    <source>
        <dbReference type="Proteomes" id="UP001589610"/>
    </source>
</evidence>
<dbReference type="InterPro" id="IPR010982">
    <property type="entry name" value="Lambda_DNA-bd_dom_sf"/>
</dbReference>
<dbReference type="Gene3D" id="1.10.260.40">
    <property type="entry name" value="lambda repressor-like DNA-binding domains"/>
    <property type="match status" value="1"/>
</dbReference>